<dbReference type="AlphaFoldDB" id="A0A7R9GYN4"/>
<sequence>MGNIKDDTCDIREVNSGCSKFESCVLLPDTTSTRGLCKCLPSYSRHEDGLCHFDLPTTPSPEAITAAPRIVTPVPDPSGGSSGTRVAAGILIPLMLVACAVGVLFMARRYKWLQRLRQMRTRRYDEMRIGQEEDDDPPIA</sequence>
<dbReference type="EMBL" id="OC318621">
    <property type="protein sequence ID" value="CAD7402712.1"/>
    <property type="molecule type" value="Genomic_DNA"/>
</dbReference>
<protein>
    <submittedName>
        <fullName evidence="2">Uncharacterized protein</fullName>
    </submittedName>
</protein>
<evidence type="ECO:0000313" key="2">
    <source>
        <dbReference type="EMBL" id="CAD7402712.1"/>
    </source>
</evidence>
<keyword evidence="1" id="KW-1133">Transmembrane helix</keyword>
<keyword evidence="1" id="KW-0472">Membrane</keyword>
<evidence type="ECO:0000256" key="1">
    <source>
        <dbReference type="SAM" id="Phobius"/>
    </source>
</evidence>
<gene>
    <name evidence="2" type="ORF">TCEB3V08_LOCUS6635</name>
</gene>
<proteinExistence type="predicted"/>
<feature type="transmembrane region" description="Helical" evidence="1">
    <location>
        <begin position="86"/>
        <end position="107"/>
    </location>
</feature>
<keyword evidence="1" id="KW-0812">Transmembrane</keyword>
<reference evidence="2" key="1">
    <citation type="submission" date="2020-11" db="EMBL/GenBank/DDBJ databases">
        <authorList>
            <person name="Tran Van P."/>
        </authorList>
    </citation>
    <scope>NUCLEOTIDE SEQUENCE</scope>
</reference>
<accession>A0A7R9GYN4</accession>
<organism evidence="2">
    <name type="scientific">Timema cristinae</name>
    <name type="common">Walking stick</name>
    <dbReference type="NCBI Taxonomy" id="61476"/>
    <lineage>
        <taxon>Eukaryota</taxon>
        <taxon>Metazoa</taxon>
        <taxon>Ecdysozoa</taxon>
        <taxon>Arthropoda</taxon>
        <taxon>Hexapoda</taxon>
        <taxon>Insecta</taxon>
        <taxon>Pterygota</taxon>
        <taxon>Neoptera</taxon>
        <taxon>Polyneoptera</taxon>
        <taxon>Phasmatodea</taxon>
        <taxon>Timematodea</taxon>
        <taxon>Timematoidea</taxon>
        <taxon>Timematidae</taxon>
        <taxon>Timema</taxon>
    </lineage>
</organism>
<name>A0A7R9GYN4_TIMCR</name>